<dbReference type="RefSeq" id="WP_085233644.1">
    <property type="nucleotide sequence ID" value="NZ_AP022613.1"/>
</dbReference>
<protein>
    <submittedName>
        <fullName evidence="9">Cytochrome P450 hydroxylase</fullName>
    </submittedName>
</protein>
<name>A0A1X1T8V8_9MYCO</name>
<evidence type="ECO:0000256" key="7">
    <source>
        <dbReference type="ARBA" id="ARBA00023033"/>
    </source>
</evidence>
<comment type="cofactor">
    <cofactor evidence="1">
        <name>heme</name>
        <dbReference type="ChEBI" id="CHEBI:30413"/>
    </cofactor>
</comment>
<evidence type="ECO:0000256" key="4">
    <source>
        <dbReference type="ARBA" id="ARBA00022723"/>
    </source>
</evidence>
<dbReference type="InterPro" id="IPR001128">
    <property type="entry name" value="Cyt_P450"/>
</dbReference>
<dbReference type="SUPFAM" id="SSF48264">
    <property type="entry name" value="Cytochrome P450"/>
    <property type="match status" value="1"/>
</dbReference>
<dbReference type="GO" id="GO:0004497">
    <property type="term" value="F:monooxygenase activity"/>
    <property type="evidence" value="ECO:0007669"/>
    <property type="project" value="UniProtKB-KW"/>
</dbReference>
<evidence type="ECO:0000256" key="5">
    <source>
        <dbReference type="ARBA" id="ARBA00023002"/>
    </source>
</evidence>
<dbReference type="PRINTS" id="PR00385">
    <property type="entry name" value="P450"/>
</dbReference>
<keyword evidence="6 8" id="KW-0408">Iron</keyword>
<organism evidence="9 10">
    <name type="scientific">Mycobacterium conspicuum</name>
    <dbReference type="NCBI Taxonomy" id="44010"/>
    <lineage>
        <taxon>Bacteria</taxon>
        <taxon>Bacillati</taxon>
        <taxon>Actinomycetota</taxon>
        <taxon>Actinomycetes</taxon>
        <taxon>Mycobacteriales</taxon>
        <taxon>Mycobacteriaceae</taxon>
        <taxon>Mycobacterium</taxon>
    </lineage>
</organism>
<keyword evidence="7 8" id="KW-0503">Monooxygenase</keyword>
<dbReference type="GO" id="GO:0016705">
    <property type="term" value="F:oxidoreductase activity, acting on paired donors, with incorporation or reduction of molecular oxygen"/>
    <property type="evidence" value="ECO:0007669"/>
    <property type="project" value="InterPro"/>
</dbReference>
<dbReference type="PANTHER" id="PTHR46696:SF1">
    <property type="entry name" value="CYTOCHROME P450 YJIB-RELATED"/>
    <property type="match status" value="1"/>
</dbReference>
<dbReference type="OrthoDB" id="3455208at2"/>
<dbReference type="InterPro" id="IPR002397">
    <property type="entry name" value="Cyt_P450_B"/>
</dbReference>
<dbReference type="AlphaFoldDB" id="A0A1X1T8V8"/>
<accession>A0A1X1T8V8</accession>
<keyword evidence="4 8" id="KW-0479">Metal-binding</keyword>
<evidence type="ECO:0000313" key="10">
    <source>
        <dbReference type="Proteomes" id="UP000467385"/>
    </source>
</evidence>
<dbReference type="PANTHER" id="PTHR46696">
    <property type="entry name" value="P450, PUTATIVE (EUROFUNG)-RELATED"/>
    <property type="match status" value="1"/>
</dbReference>
<evidence type="ECO:0000256" key="6">
    <source>
        <dbReference type="ARBA" id="ARBA00023004"/>
    </source>
</evidence>
<dbReference type="FunFam" id="1.10.630.10:FF:000018">
    <property type="entry name" value="Cytochrome P450 monooxygenase"/>
    <property type="match status" value="1"/>
</dbReference>
<dbReference type="GO" id="GO:0005506">
    <property type="term" value="F:iron ion binding"/>
    <property type="evidence" value="ECO:0007669"/>
    <property type="project" value="InterPro"/>
</dbReference>
<evidence type="ECO:0000256" key="3">
    <source>
        <dbReference type="ARBA" id="ARBA00022617"/>
    </source>
</evidence>
<dbReference type="GO" id="GO:0020037">
    <property type="term" value="F:heme binding"/>
    <property type="evidence" value="ECO:0007669"/>
    <property type="project" value="InterPro"/>
</dbReference>
<gene>
    <name evidence="9" type="ORF">MCNS_42980</name>
</gene>
<evidence type="ECO:0000313" key="9">
    <source>
        <dbReference type="EMBL" id="BBZ41235.1"/>
    </source>
</evidence>
<keyword evidence="5 8" id="KW-0560">Oxidoreductase</keyword>
<evidence type="ECO:0000256" key="8">
    <source>
        <dbReference type="RuleBase" id="RU000461"/>
    </source>
</evidence>
<dbReference type="InterPro" id="IPR017972">
    <property type="entry name" value="Cyt_P450_CS"/>
</dbReference>
<dbReference type="STRING" id="44010.AWC00_15735"/>
<evidence type="ECO:0000256" key="2">
    <source>
        <dbReference type="ARBA" id="ARBA00010617"/>
    </source>
</evidence>
<proteinExistence type="inferred from homology"/>
<dbReference type="EMBL" id="AP022613">
    <property type="protein sequence ID" value="BBZ41235.1"/>
    <property type="molecule type" value="Genomic_DNA"/>
</dbReference>
<reference evidence="9 10" key="1">
    <citation type="journal article" date="2019" name="Emerg. Microbes Infect.">
        <title>Comprehensive subspecies identification of 175 nontuberculous mycobacteria species based on 7547 genomic profiles.</title>
        <authorList>
            <person name="Matsumoto Y."/>
            <person name="Kinjo T."/>
            <person name="Motooka D."/>
            <person name="Nabeya D."/>
            <person name="Jung N."/>
            <person name="Uechi K."/>
            <person name="Horii T."/>
            <person name="Iida T."/>
            <person name="Fujita J."/>
            <person name="Nakamura S."/>
        </authorList>
    </citation>
    <scope>NUCLEOTIDE SEQUENCE [LARGE SCALE GENOMIC DNA]</scope>
    <source>
        <strain evidence="9 10">JCM 14738</strain>
    </source>
</reference>
<dbReference type="InterPro" id="IPR036396">
    <property type="entry name" value="Cyt_P450_sf"/>
</dbReference>
<dbReference type="Pfam" id="PF00067">
    <property type="entry name" value="p450"/>
    <property type="match status" value="2"/>
</dbReference>
<sequence>MTINTVLAPSVFDAGLPTFRYDHLTDPDEALRVIADTRAQSPIAIGPYGPEVLTYELVRTVLRDDRFVTADGLGLDVQGVTSGPLWDRAVSNILSLDGAAHHRLRRLVSKAFARRGAERMRTLAADIVNGLVDAVAATGRCDVVTDIARQYPTPVICALLGAPPRDWQQISEWVDDIKKLFELNIAEDGAAILAAWDQLDAYLEELIDRRRASLTDDLISDLIRCEEAGDRLTHDELLMLTATLLGAGTDTTRNQLAAAVQVLCAHPDQWDLVALKPELAPDAVHELMRYRPIIFGTLRRAAEDVELAGVRIPAGTLVAANTASANRDPAVYDDPERLDITRQDPPAILNFGGGVHYCLGAHLARLELTEALRVITARMPKPRQTGPSPWKGMAGITGPLSVPLEFDPGH</sequence>
<dbReference type="PROSITE" id="PS00086">
    <property type="entry name" value="CYTOCHROME_P450"/>
    <property type="match status" value="1"/>
</dbReference>
<keyword evidence="10" id="KW-1185">Reference proteome</keyword>
<dbReference type="Proteomes" id="UP000467385">
    <property type="component" value="Chromosome"/>
</dbReference>
<keyword evidence="3 8" id="KW-0349">Heme</keyword>
<dbReference type="Gene3D" id="1.10.630.10">
    <property type="entry name" value="Cytochrome P450"/>
    <property type="match status" value="1"/>
</dbReference>
<dbReference type="PRINTS" id="PR00359">
    <property type="entry name" value="BP450"/>
</dbReference>
<comment type="similarity">
    <text evidence="2 8">Belongs to the cytochrome P450 family.</text>
</comment>
<evidence type="ECO:0000256" key="1">
    <source>
        <dbReference type="ARBA" id="ARBA00001971"/>
    </source>
</evidence>